<dbReference type="EC" id="2.7.1.24" evidence="5 6"/>
<keyword evidence="3 5" id="KW-0067">ATP-binding</keyword>
<dbReference type="HAMAP" id="MF_00376">
    <property type="entry name" value="Dephospho_CoA_kinase"/>
    <property type="match status" value="1"/>
</dbReference>
<comment type="similarity">
    <text evidence="1 5">Belongs to the CoaE family.</text>
</comment>
<sequence length="199" mass="21251">MRRLGLTGSIATGKSTALAEFKAQGIPVFSADAAVHALYAGAARRPIEALFPGMVRDGEVDRAALAHKVLGQPQNLAALERLVHPMVRSEIGDFLNRADASGADLAVVDIPLLFESGHDWGFDAVIVTICTPEIQRQRALARPGMTPDKLDAILARQMPQGEKLARADHVVDTSGSFDETRAAVNAIIAQERAKAQARP</sequence>
<name>A0A1K2I0B0_9HYPH</name>
<dbReference type="InterPro" id="IPR001977">
    <property type="entry name" value="Depp_CoAkinase"/>
</dbReference>
<dbReference type="RefSeq" id="WP_072343048.1">
    <property type="nucleotide sequence ID" value="NZ_FPKU01000002.1"/>
</dbReference>
<dbReference type="STRING" id="665118.SAMN02983003_2362"/>
<dbReference type="Gene3D" id="3.40.50.300">
    <property type="entry name" value="P-loop containing nucleotide triphosphate hydrolases"/>
    <property type="match status" value="1"/>
</dbReference>
<keyword evidence="4 5" id="KW-0173">Coenzyme A biosynthesis</keyword>
<dbReference type="PROSITE" id="PS51219">
    <property type="entry name" value="DPCK"/>
    <property type="match status" value="1"/>
</dbReference>
<evidence type="ECO:0000256" key="2">
    <source>
        <dbReference type="ARBA" id="ARBA00022741"/>
    </source>
</evidence>
<evidence type="ECO:0000313" key="8">
    <source>
        <dbReference type="Proteomes" id="UP000183447"/>
    </source>
</evidence>
<feature type="binding site" evidence="5">
    <location>
        <begin position="11"/>
        <end position="16"/>
    </location>
    <ligand>
        <name>ATP</name>
        <dbReference type="ChEBI" id="CHEBI:30616"/>
    </ligand>
</feature>
<dbReference type="GO" id="GO:0004140">
    <property type="term" value="F:dephospho-CoA kinase activity"/>
    <property type="evidence" value="ECO:0007669"/>
    <property type="project" value="UniProtKB-UniRule"/>
</dbReference>
<accession>A0A1K2I0B0</accession>
<organism evidence="7 8">
    <name type="scientific">Devosia enhydra</name>
    <dbReference type="NCBI Taxonomy" id="665118"/>
    <lineage>
        <taxon>Bacteria</taxon>
        <taxon>Pseudomonadati</taxon>
        <taxon>Pseudomonadota</taxon>
        <taxon>Alphaproteobacteria</taxon>
        <taxon>Hyphomicrobiales</taxon>
        <taxon>Devosiaceae</taxon>
        <taxon>Devosia</taxon>
    </lineage>
</organism>
<evidence type="ECO:0000256" key="6">
    <source>
        <dbReference type="NCBIfam" id="TIGR00152"/>
    </source>
</evidence>
<dbReference type="Proteomes" id="UP000183447">
    <property type="component" value="Unassembled WGS sequence"/>
</dbReference>
<dbReference type="EMBL" id="FPKU01000002">
    <property type="protein sequence ID" value="SFZ85062.1"/>
    <property type="molecule type" value="Genomic_DNA"/>
</dbReference>
<gene>
    <name evidence="5" type="primary">coaE</name>
    <name evidence="7" type="ORF">SAMN02983003_2362</name>
</gene>
<dbReference type="NCBIfam" id="TIGR00152">
    <property type="entry name" value="dephospho-CoA kinase"/>
    <property type="match status" value="1"/>
</dbReference>
<evidence type="ECO:0000313" key="7">
    <source>
        <dbReference type="EMBL" id="SFZ85062.1"/>
    </source>
</evidence>
<comment type="pathway">
    <text evidence="5">Cofactor biosynthesis; coenzyme A biosynthesis; CoA from (R)-pantothenate: step 5/5.</text>
</comment>
<proteinExistence type="inferred from homology"/>
<evidence type="ECO:0000256" key="3">
    <source>
        <dbReference type="ARBA" id="ARBA00022840"/>
    </source>
</evidence>
<comment type="function">
    <text evidence="5">Catalyzes the phosphorylation of the 3'-hydroxyl group of dephosphocoenzyme A to form coenzyme A.</text>
</comment>
<evidence type="ECO:0000256" key="5">
    <source>
        <dbReference type="HAMAP-Rule" id="MF_00376"/>
    </source>
</evidence>
<protein>
    <recommendedName>
        <fullName evidence="5 6">Dephospho-CoA kinase</fullName>
        <ecNumber evidence="5 6">2.7.1.24</ecNumber>
    </recommendedName>
    <alternativeName>
        <fullName evidence="5">Dephosphocoenzyme A kinase</fullName>
    </alternativeName>
</protein>
<dbReference type="PANTHER" id="PTHR10695:SF46">
    <property type="entry name" value="BIFUNCTIONAL COENZYME A SYNTHASE-RELATED"/>
    <property type="match status" value="1"/>
</dbReference>
<keyword evidence="5" id="KW-0963">Cytoplasm</keyword>
<dbReference type="InterPro" id="IPR027417">
    <property type="entry name" value="P-loop_NTPase"/>
</dbReference>
<dbReference type="Pfam" id="PF01121">
    <property type="entry name" value="CoaE"/>
    <property type="match status" value="1"/>
</dbReference>
<dbReference type="PANTHER" id="PTHR10695">
    <property type="entry name" value="DEPHOSPHO-COA KINASE-RELATED"/>
    <property type="match status" value="1"/>
</dbReference>
<keyword evidence="8" id="KW-1185">Reference proteome</keyword>
<dbReference type="GO" id="GO:0015937">
    <property type="term" value="P:coenzyme A biosynthetic process"/>
    <property type="evidence" value="ECO:0007669"/>
    <property type="project" value="UniProtKB-UniRule"/>
</dbReference>
<dbReference type="GO" id="GO:0005737">
    <property type="term" value="C:cytoplasm"/>
    <property type="evidence" value="ECO:0007669"/>
    <property type="project" value="UniProtKB-SubCell"/>
</dbReference>
<evidence type="ECO:0000256" key="4">
    <source>
        <dbReference type="ARBA" id="ARBA00022993"/>
    </source>
</evidence>
<dbReference type="CDD" id="cd02022">
    <property type="entry name" value="DPCK"/>
    <property type="match status" value="1"/>
</dbReference>
<dbReference type="UniPathway" id="UPA00241">
    <property type="reaction ID" value="UER00356"/>
</dbReference>
<dbReference type="OrthoDB" id="9812943at2"/>
<keyword evidence="5 7" id="KW-0418">Kinase</keyword>
<evidence type="ECO:0000256" key="1">
    <source>
        <dbReference type="ARBA" id="ARBA00009018"/>
    </source>
</evidence>
<comment type="catalytic activity">
    <reaction evidence="5">
        <text>3'-dephospho-CoA + ATP = ADP + CoA + H(+)</text>
        <dbReference type="Rhea" id="RHEA:18245"/>
        <dbReference type="ChEBI" id="CHEBI:15378"/>
        <dbReference type="ChEBI" id="CHEBI:30616"/>
        <dbReference type="ChEBI" id="CHEBI:57287"/>
        <dbReference type="ChEBI" id="CHEBI:57328"/>
        <dbReference type="ChEBI" id="CHEBI:456216"/>
        <dbReference type="EC" id="2.7.1.24"/>
    </reaction>
</comment>
<dbReference type="AlphaFoldDB" id="A0A1K2I0B0"/>
<dbReference type="GO" id="GO:0005524">
    <property type="term" value="F:ATP binding"/>
    <property type="evidence" value="ECO:0007669"/>
    <property type="project" value="UniProtKB-UniRule"/>
</dbReference>
<keyword evidence="5" id="KW-0808">Transferase</keyword>
<reference evidence="7 8" key="1">
    <citation type="submission" date="2016-11" db="EMBL/GenBank/DDBJ databases">
        <authorList>
            <person name="Jaros S."/>
            <person name="Januszkiewicz K."/>
            <person name="Wedrychowicz H."/>
        </authorList>
    </citation>
    <scope>NUCLEOTIDE SEQUENCE [LARGE SCALE GENOMIC DNA]</scope>
    <source>
        <strain evidence="7 8">ATCC 23634</strain>
    </source>
</reference>
<keyword evidence="2 5" id="KW-0547">Nucleotide-binding</keyword>
<dbReference type="SUPFAM" id="SSF52540">
    <property type="entry name" value="P-loop containing nucleoside triphosphate hydrolases"/>
    <property type="match status" value="1"/>
</dbReference>
<comment type="subcellular location">
    <subcellularLocation>
        <location evidence="5">Cytoplasm</location>
    </subcellularLocation>
</comment>